<reference evidence="3" key="1">
    <citation type="journal article" date="2019" name="Int. J. Syst. Evol. Microbiol.">
        <title>The Global Catalogue of Microorganisms (GCM) 10K type strain sequencing project: providing services to taxonomists for standard genome sequencing and annotation.</title>
        <authorList>
            <consortium name="The Broad Institute Genomics Platform"/>
            <consortium name="The Broad Institute Genome Sequencing Center for Infectious Disease"/>
            <person name="Wu L."/>
            <person name="Ma J."/>
        </authorList>
    </citation>
    <scope>NUCLEOTIDE SEQUENCE [LARGE SCALE GENOMIC DNA]</scope>
    <source>
        <strain evidence="3">JCM 10671</strain>
    </source>
</reference>
<evidence type="ECO:0000313" key="2">
    <source>
        <dbReference type="EMBL" id="GAA0618965.1"/>
    </source>
</evidence>
<proteinExistence type="predicted"/>
<evidence type="ECO:0000256" key="1">
    <source>
        <dbReference type="SAM" id="MobiDB-lite"/>
    </source>
</evidence>
<dbReference type="EMBL" id="BAAAHE010000016">
    <property type="protein sequence ID" value="GAA0618965.1"/>
    <property type="molecule type" value="Genomic_DNA"/>
</dbReference>
<organism evidence="2 3">
    <name type="scientific">Sporichthya brevicatena</name>
    <dbReference type="NCBI Taxonomy" id="171442"/>
    <lineage>
        <taxon>Bacteria</taxon>
        <taxon>Bacillati</taxon>
        <taxon>Actinomycetota</taxon>
        <taxon>Actinomycetes</taxon>
        <taxon>Sporichthyales</taxon>
        <taxon>Sporichthyaceae</taxon>
        <taxon>Sporichthya</taxon>
    </lineage>
</organism>
<evidence type="ECO:0000313" key="3">
    <source>
        <dbReference type="Proteomes" id="UP001500957"/>
    </source>
</evidence>
<accession>A0ABP3RVX4</accession>
<name>A0ABP3RVX4_9ACTN</name>
<keyword evidence="3" id="KW-1185">Reference proteome</keyword>
<protein>
    <submittedName>
        <fullName evidence="2">Uncharacterized protein</fullName>
    </submittedName>
</protein>
<gene>
    <name evidence="2" type="ORF">GCM10009547_21680</name>
</gene>
<dbReference type="RefSeq" id="WP_344604536.1">
    <property type="nucleotide sequence ID" value="NZ_BAAAHE010000016.1"/>
</dbReference>
<feature type="compositionally biased region" description="Low complexity" evidence="1">
    <location>
        <begin position="178"/>
        <end position="190"/>
    </location>
</feature>
<sequence length="203" mass="22101">MFGLKRDIGPHVRLIAPELGRRREPSPRLRAHRHGVDNILAEVMRIERTADGAASRLLASQLAEAAVAVLTELTGEDHAPLREKLANHAHLGCSVATAEDMSDGCAVGLTEPHVDTALLYLALENKVEDELMKAVTDWMMEAGYYLRRTGREVADVVPALRNDLPRLFPQRVVAPAPVQPASAKPAVPAQGQRRRVNPAVHSG</sequence>
<dbReference type="Proteomes" id="UP001500957">
    <property type="component" value="Unassembled WGS sequence"/>
</dbReference>
<feature type="region of interest" description="Disordered" evidence="1">
    <location>
        <begin position="178"/>
        <end position="203"/>
    </location>
</feature>
<comment type="caution">
    <text evidence="2">The sequence shown here is derived from an EMBL/GenBank/DDBJ whole genome shotgun (WGS) entry which is preliminary data.</text>
</comment>